<dbReference type="AlphaFoldDB" id="A0A8H3YE79"/>
<dbReference type="Proteomes" id="UP000620104">
    <property type="component" value="Unassembled WGS sequence"/>
</dbReference>
<protein>
    <submittedName>
        <fullName evidence="2">Uncharacterized protein</fullName>
    </submittedName>
</protein>
<accession>A0A8H3YE79</accession>
<evidence type="ECO:0000256" key="1">
    <source>
        <dbReference type="SAM" id="MobiDB-lite"/>
    </source>
</evidence>
<reference evidence="2" key="1">
    <citation type="submission" date="2020-07" db="EMBL/GenBank/DDBJ databases">
        <title>Draft Genome Sequence of a Deep-Sea Yeast, Naganishia (Cryptococcus) liquefaciens strain N6.</title>
        <authorList>
            <person name="Han Y.W."/>
            <person name="Kajitani R."/>
            <person name="Morimoto H."/>
            <person name="Parhat M."/>
            <person name="Tsubouchi H."/>
            <person name="Bakenova O."/>
            <person name="Ogata M."/>
            <person name="Argunhan B."/>
            <person name="Aoki R."/>
            <person name="Kajiwara S."/>
            <person name="Itoh T."/>
            <person name="Iwasaki H."/>
        </authorList>
    </citation>
    <scope>NUCLEOTIDE SEQUENCE</scope>
    <source>
        <strain evidence="2">N6</strain>
    </source>
</reference>
<sequence>MSQGNQTTSLSGRKGNVTFEMWVEIEGKPLEVFAEEESTDGALEAWIASEEGKTLVEHEFGMVSKQDLGKLGTIEVKFTRGREGQRSGLCLGSGRVDDQLVKPISEKAKKGAALLGSVTRLGDVVPLKDAKWSVAFTPHHEDGFQEFFCLRFRHGPKDLLQAQGHTPLRRVGSPDGPGSSKRKAIDIDDVEEQEDEDQQAEQARKKINTRKIPKETAGQLEELKEKLKALEEIARLKVNIGEFDQRQLLLTDW</sequence>
<keyword evidence="3" id="KW-1185">Reference proteome</keyword>
<organism evidence="2 3">
    <name type="scientific">Naganishia liquefaciens</name>
    <dbReference type="NCBI Taxonomy" id="104408"/>
    <lineage>
        <taxon>Eukaryota</taxon>
        <taxon>Fungi</taxon>
        <taxon>Dikarya</taxon>
        <taxon>Basidiomycota</taxon>
        <taxon>Agaricomycotina</taxon>
        <taxon>Tremellomycetes</taxon>
        <taxon>Filobasidiales</taxon>
        <taxon>Filobasidiaceae</taxon>
        <taxon>Naganishia</taxon>
    </lineage>
</organism>
<evidence type="ECO:0000313" key="2">
    <source>
        <dbReference type="EMBL" id="GHJ86169.1"/>
    </source>
</evidence>
<comment type="caution">
    <text evidence="2">The sequence shown here is derived from an EMBL/GenBank/DDBJ whole genome shotgun (WGS) entry which is preliminary data.</text>
</comment>
<feature type="compositionally biased region" description="Acidic residues" evidence="1">
    <location>
        <begin position="187"/>
        <end position="199"/>
    </location>
</feature>
<proteinExistence type="predicted"/>
<evidence type="ECO:0000313" key="3">
    <source>
        <dbReference type="Proteomes" id="UP000620104"/>
    </source>
</evidence>
<feature type="region of interest" description="Disordered" evidence="1">
    <location>
        <begin position="161"/>
        <end position="218"/>
    </location>
</feature>
<gene>
    <name evidence="2" type="ORF">NliqN6_2571</name>
</gene>
<dbReference type="EMBL" id="BLZA01000017">
    <property type="protein sequence ID" value="GHJ86169.1"/>
    <property type="molecule type" value="Genomic_DNA"/>
</dbReference>
<name>A0A8H3YE79_9TREE</name>